<dbReference type="Proteomes" id="UP000735302">
    <property type="component" value="Unassembled WGS sequence"/>
</dbReference>
<sequence length="83" mass="8648">MGSWCPISEYICVLVATLVVKPLNLGIIQVYALTSDTEDVEGRIKNFGGVGGTVASDSALRSAGTLLSRVRALPSASRPDGEP</sequence>
<proteinExistence type="predicted"/>
<organism evidence="1 2">
    <name type="scientific">Plakobranchus ocellatus</name>
    <dbReference type="NCBI Taxonomy" id="259542"/>
    <lineage>
        <taxon>Eukaryota</taxon>
        <taxon>Metazoa</taxon>
        <taxon>Spiralia</taxon>
        <taxon>Lophotrochozoa</taxon>
        <taxon>Mollusca</taxon>
        <taxon>Gastropoda</taxon>
        <taxon>Heterobranchia</taxon>
        <taxon>Euthyneura</taxon>
        <taxon>Panpulmonata</taxon>
        <taxon>Sacoglossa</taxon>
        <taxon>Placobranchoidea</taxon>
        <taxon>Plakobranchidae</taxon>
        <taxon>Plakobranchus</taxon>
    </lineage>
</organism>
<keyword evidence="2" id="KW-1185">Reference proteome</keyword>
<comment type="caution">
    <text evidence="1">The sequence shown here is derived from an EMBL/GenBank/DDBJ whole genome shotgun (WGS) entry which is preliminary data.</text>
</comment>
<dbReference type="AlphaFoldDB" id="A0AAV3ZEZ3"/>
<protein>
    <submittedName>
        <fullName evidence="1">Uncharacterized protein</fullName>
    </submittedName>
</protein>
<name>A0AAV3ZEZ3_9GAST</name>
<reference evidence="1 2" key="1">
    <citation type="journal article" date="2021" name="Elife">
        <title>Chloroplast acquisition without the gene transfer in kleptoplastic sea slugs, Plakobranchus ocellatus.</title>
        <authorList>
            <person name="Maeda T."/>
            <person name="Takahashi S."/>
            <person name="Yoshida T."/>
            <person name="Shimamura S."/>
            <person name="Takaki Y."/>
            <person name="Nagai Y."/>
            <person name="Toyoda A."/>
            <person name="Suzuki Y."/>
            <person name="Arimoto A."/>
            <person name="Ishii H."/>
            <person name="Satoh N."/>
            <person name="Nishiyama T."/>
            <person name="Hasebe M."/>
            <person name="Maruyama T."/>
            <person name="Minagawa J."/>
            <person name="Obokata J."/>
            <person name="Shigenobu S."/>
        </authorList>
    </citation>
    <scope>NUCLEOTIDE SEQUENCE [LARGE SCALE GENOMIC DNA]</scope>
</reference>
<gene>
    <name evidence="1" type="ORF">PoB_002022500</name>
</gene>
<dbReference type="EMBL" id="BLXT01002363">
    <property type="protein sequence ID" value="GFN93719.1"/>
    <property type="molecule type" value="Genomic_DNA"/>
</dbReference>
<accession>A0AAV3ZEZ3</accession>
<evidence type="ECO:0000313" key="1">
    <source>
        <dbReference type="EMBL" id="GFN93719.1"/>
    </source>
</evidence>
<evidence type="ECO:0000313" key="2">
    <source>
        <dbReference type="Proteomes" id="UP000735302"/>
    </source>
</evidence>